<gene>
    <name evidence="1" type="ORF">PIB30_091972</name>
</gene>
<reference evidence="1 2" key="1">
    <citation type="journal article" date="2023" name="Plants (Basel)">
        <title>Bridging the Gap: Combining Genomics and Transcriptomics Approaches to Understand Stylosanthes scabra, an Orphan Legume from the Brazilian Caatinga.</title>
        <authorList>
            <person name="Ferreira-Neto J.R.C."/>
            <person name="da Silva M.D."/>
            <person name="Binneck E."/>
            <person name="de Melo N.F."/>
            <person name="da Silva R.H."/>
            <person name="de Melo A.L.T.M."/>
            <person name="Pandolfi V."/>
            <person name="Bustamante F.O."/>
            <person name="Brasileiro-Vidal A.C."/>
            <person name="Benko-Iseppon A.M."/>
        </authorList>
    </citation>
    <scope>NUCLEOTIDE SEQUENCE [LARGE SCALE GENOMIC DNA]</scope>
    <source>
        <tissue evidence="1">Leaves</tissue>
    </source>
</reference>
<keyword evidence="2" id="KW-1185">Reference proteome</keyword>
<comment type="caution">
    <text evidence="1">The sequence shown here is derived from an EMBL/GenBank/DDBJ whole genome shotgun (WGS) entry which is preliminary data.</text>
</comment>
<protein>
    <submittedName>
        <fullName evidence="1">Uncharacterized protein</fullName>
    </submittedName>
</protein>
<dbReference type="EMBL" id="JASCZI010273729">
    <property type="protein sequence ID" value="MED6225255.1"/>
    <property type="molecule type" value="Genomic_DNA"/>
</dbReference>
<dbReference type="Proteomes" id="UP001341840">
    <property type="component" value="Unassembled WGS sequence"/>
</dbReference>
<organism evidence="1 2">
    <name type="scientific">Stylosanthes scabra</name>
    <dbReference type="NCBI Taxonomy" id="79078"/>
    <lineage>
        <taxon>Eukaryota</taxon>
        <taxon>Viridiplantae</taxon>
        <taxon>Streptophyta</taxon>
        <taxon>Embryophyta</taxon>
        <taxon>Tracheophyta</taxon>
        <taxon>Spermatophyta</taxon>
        <taxon>Magnoliopsida</taxon>
        <taxon>eudicotyledons</taxon>
        <taxon>Gunneridae</taxon>
        <taxon>Pentapetalae</taxon>
        <taxon>rosids</taxon>
        <taxon>fabids</taxon>
        <taxon>Fabales</taxon>
        <taxon>Fabaceae</taxon>
        <taxon>Papilionoideae</taxon>
        <taxon>50 kb inversion clade</taxon>
        <taxon>dalbergioids sensu lato</taxon>
        <taxon>Dalbergieae</taxon>
        <taxon>Pterocarpus clade</taxon>
        <taxon>Stylosanthes</taxon>
    </lineage>
</organism>
<evidence type="ECO:0000313" key="2">
    <source>
        <dbReference type="Proteomes" id="UP001341840"/>
    </source>
</evidence>
<evidence type="ECO:0000313" key="1">
    <source>
        <dbReference type="EMBL" id="MED6225255.1"/>
    </source>
</evidence>
<sequence length="136" mass="15164">MTPVKFSTSLTLPHLLLFHHLDRGQDGRVQSSDLQPRITHGFQTPQATCPVAVHYRPRPADCVSTPALAEPPQNDQLDKQITQIFVTRFVSCTPIAWATKFFSASKDLTSRGIHMNSGWLEQNTTDPLWSAVILPS</sequence>
<proteinExistence type="predicted"/>
<name>A0ABU6ZTI4_9FABA</name>
<accession>A0ABU6ZTI4</accession>